<proteinExistence type="inferred from homology"/>
<name>A0A9P1IZH6_9PELO</name>
<dbReference type="InterPro" id="IPR002213">
    <property type="entry name" value="UDP_glucos_trans"/>
</dbReference>
<accession>A0A9P1IZH6</accession>
<keyword evidence="5" id="KW-0732">Signal</keyword>
<organism evidence="7 8">
    <name type="scientific">Caenorhabditis angaria</name>
    <dbReference type="NCBI Taxonomy" id="860376"/>
    <lineage>
        <taxon>Eukaryota</taxon>
        <taxon>Metazoa</taxon>
        <taxon>Ecdysozoa</taxon>
        <taxon>Nematoda</taxon>
        <taxon>Chromadorea</taxon>
        <taxon>Rhabditida</taxon>
        <taxon>Rhabditina</taxon>
        <taxon>Rhabditomorpha</taxon>
        <taxon>Rhabditoidea</taxon>
        <taxon>Rhabditidae</taxon>
        <taxon>Peloderinae</taxon>
        <taxon>Caenorhabditis</taxon>
    </lineage>
</organism>
<gene>
    <name evidence="7" type="ORF">CAMP_LOCUS16178</name>
</gene>
<evidence type="ECO:0000256" key="3">
    <source>
        <dbReference type="ARBA" id="ARBA00022676"/>
    </source>
</evidence>
<dbReference type="AlphaFoldDB" id="A0A9P1IZH6"/>
<comment type="catalytic activity">
    <reaction evidence="6">
        <text>glucuronate acceptor + UDP-alpha-D-glucuronate = acceptor beta-D-glucuronoside + UDP + H(+)</text>
        <dbReference type="Rhea" id="RHEA:21032"/>
        <dbReference type="ChEBI" id="CHEBI:15378"/>
        <dbReference type="ChEBI" id="CHEBI:58052"/>
        <dbReference type="ChEBI" id="CHEBI:58223"/>
        <dbReference type="ChEBI" id="CHEBI:132367"/>
        <dbReference type="ChEBI" id="CHEBI:132368"/>
        <dbReference type="EC" id="2.4.1.17"/>
    </reaction>
</comment>
<evidence type="ECO:0000256" key="4">
    <source>
        <dbReference type="ARBA" id="ARBA00022679"/>
    </source>
</evidence>
<dbReference type="Proteomes" id="UP001152747">
    <property type="component" value="Unassembled WGS sequence"/>
</dbReference>
<evidence type="ECO:0000256" key="5">
    <source>
        <dbReference type="ARBA" id="ARBA00022729"/>
    </source>
</evidence>
<comment type="caution">
    <text evidence="7">The sequence shown here is derived from an EMBL/GenBank/DDBJ whole genome shotgun (WGS) entry which is preliminary data.</text>
</comment>
<reference evidence="7" key="1">
    <citation type="submission" date="2022-11" db="EMBL/GenBank/DDBJ databases">
        <authorList>
            <person name="Kikuchi T."/>
        </authorList>
    </citation>
    <scope>NUCLEOTIDE SEQUENCE</scope>
    <source>
        <strain evidence="7">PS1010</strain>
    </source>
</reference>
<evidence type="ECO:0000313" key="8">
    <source>
        <dbReference type="Proteomes" id="UP001152747"/>
    </source>
</evidence>
<comment type="similarity">
    <text evidence="1">Belongs to the UDP-glycosyltransferase family.</text>
</comment>
<keyword evidence="4" id="KW-0808">Transferase</keyword>
<dbReference type="PANTHER" id="PTHR48043:SF23">
    <property type="entry name" value="UDP-GLUCURONOSYLTRANSFERASE"/>
    <property type="match status" value="1"/>
</dbReference>
<evidence type="ECO:0000256" key="1">
    <source>
        <dbReference type="ARBA" id="ARBA00009995"/>
    </source>
</evidence>
<dbReference type="EMBL" id="CANHGI010000005">
    <property type="protein sequence ID" value="CAI5453541.1"/>
    <property type="molecule type" value="Genomic_DNA"/>
</dbReference>
<keyword evidence="8" id="KW-1185">Reference proteome</keyword>
<dbReference type="Pfam" id="PF00201">
    <property type="entry name" value="UDPGT"/>
    <property type="match status" value="1"/>
</dbReference>
<dbReference type="GO" id="GO:0015020">
    <property type="term" value="F:glucuronosyltransferase activity"/>
    <property type="evidence" value="ECO:0007669"/>
    <property type="project" value="UniProtKB-EC"/>
</dbReference>
<dbReference type="PANTHER" id="PTHR48043">
    <property type="entry name" value="EG:EG0003.4 PROTEIN-RELATED"/>
    <property type="match status" value="1"/>
</dbReference>
<keyword evidence="3" id="KW-0328">Glycosyltransferase</keyword>
<dbReference type="InterPro" id="IPR050271">
    <property type="entry name" value="UDP-glycosyltransferase"/>
</dbReference>
<dbReference type="SUPFAM" id="SSF53756">
    <property type="entry name" value="UDP-Glycosyltransferase/glycogen phosphorylase"/>
    <property type="match status" value="1"/>
</dbReference>
<evidence type="ECO:0000256" key="2">
    <source>
        <dbReference type="ARBA" id="ARBA00012544"/>
    </source>
</evidence>
<dbReference type="EC" id="2.4.1.17" evidence="2"/>
<evidence type="ECO:0000313" key="7">
    <source>
        <dbReference type="EMBL" id="CAI5453541.1"/>
    </source>
</evidence>
<sequence>MIVLRKLQLLLLIFLINLNYVNCYDFLVFCPLFAHSHTTFFAQIADALTDAGHNVTFFTPTIVRKYETVNYVKSTKNVVKLEAPDELAELGIKLDSNDITKFWTRDSDVTEILPMIDLFQSMYKLQSEVLYKNLDFLENLKNRTKFDAIIYETFVFSAYPLMEFLEIKTRLPAISLTYDVATARVMGETIMPSVVPEMMSPFSDKMSLLERILNTALSPIIQKYVGVPEYLSYSKPRKPVDYLSLIPKSPFLLINSNPYIDFPRPTITKTVQIGGISVNLKKLRAEKISEKWSDILNLRPKTMLISFGSLQQLRESMA</sequence>
<dbReference type="OrthoDB" id="5835829at2759"/>
<dbReference type="Gene3D" id="3.40.50.2000">
    <property type="entry name" value="Glycogen Phosphorylase B"/>
    <property type="match status" value="1"/>
</dbReference>
<protein>
    <recommendedName>
        <fullName evidence="2">glucuronosyltransferase</fullName>
        <ecNumber evidence="2">2.4.1.17</ecNumber>
    </recommendedName>
</protein>
<evidence type="ECO:0000256" key="6">
    <source>
        <dbReference type="ARBA" id="ARBA00047475"/>
    </source>
</evidence>